<dbReference type="SUPFAM" id="SSF69572">
    <property type="entry name" value="Activating enzymes of the ubiquitin-like proteins"/>
    <property type="match status" value="1"/>
</dbReference>
<dbReference type="EMBL" id="FXTH01000015">
    <property type="protein sequence ID" value="SMO81572.1"/>
    <property type="molecule type" value="Genomic_DNA"/>
</dbReference>
<feature type="domain" description="THIF-type NAD/FAD binding fold" evidence="1">
    <location>
        <begin position="183"/>
        <end position="446"/>
    </location>
</feature>
<dbReference type="PANTHER" id="PTHR10953:SF247">
    <property type="entry name" value="SLL6053 PROTEIN"/>
    <property type="match status" value="1"/>
</dbReference>
<accession>A0A521ECN8</accession>
<evidence type="ECO:0000313" key="2">
    <source>
        <dbReference type="EMBL" id="SMO81572.1"/>
    </source>
</evidence>
<evidence type="ECO:0000259" key="1">
    <source>
        <dbReference type="Pfam" id="PF00899"/>
    </source>
</evidence>
<dbReference type="GO" id="GO:0005737">
    <property type="term" value="C:cytoplasm"/>
    <property type="evidence" value="ECO:0007669"/>
    <property type="project" value="TreeGrafter"/>
</dbReference>
<dbReference type="GO" id="GO:0016779">
    <property type="term" value="F:nucleotidyltransferase activity"/>
    <property type="evidence" value="ECO:0007669"/>
    <property type="project" value="TreeGrafter"/>
</dbReference>
<dbReference type="AlphaFoldDB" id="A0A521ECN8"/>
<organism evidence="2 3">
    <name type="scientific">Fodinibius sediminis</name>
    <dbReference type="NCBI Taxonomy" id="1214077"/>
    <lineage>
        <taxon>Bacteria</taxon>
        <taxon>Pseudomonadati</taxon>
        <taxon>Balneolota</taxon>
        <taxon>Balneolia</taxon>
        <taxon>Balneolales</taxon>
        <taxon>Balneolaceae</taxon>
        <taxon>Fodinibius</taxon>
    </lineage>
</organism>
<dbReference type="GO" id="GO:0008641">
    <property type="term" value="F:ubiquitin-like modifier activating enzyme activity"/>
    <property type="evidence" value="ECO:0007669"/>
    <property type="project" value="InterPro"/>
</dbReference>
<reference evidence="2 3" key="1">
    <citation type="submission" date="2017-05" db="EMBL/GenBank/DDBJ databases">
        <authorList>
            <person name="Varghese N."/>
            <person name="Submissions S."/>
        </authorList>
    </citation>
    <scope>NUCLEOTIDE SEQUENCE [LARGE SCALE GENOMIC DNA]</scope>
    <source>
        <strain evidence="2 3">DSM 21194</strain>
    </source>
</reference>
<proteinExistence type="predicted"/>
<dbReference type="RefSeq" id="WP_142715421.1">
    <property type="nucleotide sequence ID" value="NZ_FXTH01000015.1"/>
</dbReference>
<dbReference type="GO" id="GO:0004792">
    <property type="term" value="F:thiosulfate-cyanide sulfurtransferase activity"/>
    <property type="evidence" value="ECO:0007669"/>
    <property type="project" value="TreeGrafter"/>
</dbReference>
<dbReference type="CDD" id="cd01483">
    <property type="entry name" value="E1_enzyme_family"/>
    <property type="match status" value="1"/>
</dbReference>
<dbReference type="InterPro" id="IPR035985">
    <property type="entry name" value="Ubiquitin-activating_enz"/>
</dbReference>
<dbReference type="PANTHER" id="PTHR10953">
    <property type="entry name" value="UBIQUITIN-ACTIVATING ENZYME E1"/>
    <property type="match status" value="1"/>
</dbReference>
<dbReference type="InterPro" id="IPR045886">
    <property type="entry name" value="ThiF/MoeB/HesA"/>
</dbReference>
<dbReference type="Gene3D" id="3.40.50.720">
    <property type="entry name" value="NAD(P)-binding Rossmann-like Domain"/>
    <property type="match status" value="1"/>
</dbReference>
<evidence type="ECO:0000313" key="3">
    <source>
        <dbReference type="Proteomes" id="UP000317593"/>
    </source>
</evidence>
<name>A0A521ECN8_9BACT</name>
<protein>
    <submittedName>
        <fullName evidence="2">ThiF family protein</fullName>
    </submittedName>
</protein>
<dbReference type="OrthoDB" id="9778208at2"/>
<sequence>MNNPRITLLGSQEEDLKDWLTGHPHGHERGAIILFRRFSRPIKDLPKSDRFVAVDIIKMTEEWIIESSKTHMKINMRQFPEIYYRCENENLELGFVHNHPDGFVDFSSRDDTNEKNILYGLSGCNGEGSYLVSLVLVDRQWIGRVRHGQQPSQAKKVRHIGILSDKVDLQGIKTPNQTSKNLKRQEAAFGKPFNAKLQSLRVAVVGLGGTGSPVATLLARTGIGELILIDGDELDKTNMNRVRGYVNKDISSNKAEALSSFIEDLGLEVTVKAIPEYLGETGKAIDALSSADIIFGCTDSVQSRDYLNQAMYYYGQVYIDSGMSGNVEDDSNGIPRLRTQKGRVSCILPESGACLRCQNVVNNQKLYREQKLKENPELRELDSETLAKDYYIFGSDVQSPGIGPFTSATANNAVATLMNLISQFRKLPSDLRQDNIWIDFVHMDIHSNKPRIDSECIYCQEGTILLKDEGKNRLETPQLGKVPSNV</sequence>
<dbReference type="InterPro" id="IPR000594">
    <property type="entry name" value="ThiF_NAD_FAD-bd"/>
</dbReference>
<gene>
    <name evidence="2" type="ORF">SAMN06265218_1152</name>
</gene>
<dbReference type="Pfam" id="PF00899">
    <property type="entry name" value="ThiF"/>
    <property type="match status" value="1"/>
</dbReference>
<dbReference type="Proteomes" id="UP000317593">
    <property type="component" value="Unassembled WGS sequence"/>
</dbReference>
<keyword evidence="3" id="KW-1185">Reference proteome</keyword>